<protein>
    <submittedName>
        <fullName evidence="2">Methyltransferase, FkbM family</fullName>
    </submittedName>
</protein>
<keyword evidence="2" id="KW-0808">Transferase</keyword>
<name>A0A1M6MNT3_9BRAD</name>
<accession>A0A1M6MNT3</accession>
<dbReference type="GO" id="GO:0008168">
    <property type="term" value="F:methyltransferase activity"/>
    <property type="evidence" value="ECO:0007669"/>
    <property type="project" value="UniProtKB-KW"/>
</dbReference>
<evidence type="ECO:0000259" key="1">
    <source>
        <dbReference type="Pfam" id="PF05050"/>
    </source>
</evidence>
<dbReference type="EMBL" id="LT670844">
    <property type="protein sequence ID" value="SHJ85148.1"/>
    <property type="molecule type" value="Genomic_DNA"/>
</dbReference>
<organism evidence="2 3">
    <name type="scientific">Bradyrhizobium lablabi</name>
    <dbReference type="NCBI Taxonomy" id="722472"/>
    <lineage>
        <taxon>Bacteria</taxon>
        <taxon>Pseudomonadati</taxon>
        <taxon>Pseudomonadota</taxon>
        <taxon>Alphaproteobacteria</taxon>
        <taxon>Hyphomicrobiales</taxon>
        <taxon>Nitrobacteraceae</taxon>
        <taxon>Bradyrhizobium</taxon>
    </lineage>
</organism>
<gene>
    <name evidence="2" type="ORF">SAMN05444159_1685</name>
</gene>
<dbReference type="GO" id="GO:0032259">
    <property type="term" value="P:methylation"/>
    <property type="evidence" value="ECO:0007669"/>
    <property type="project" value="UniProtKB-KW"/>
</dbReference>
<feature type="domain" description="Methyltransferase FkbM" evidence="1">
    <location>
        <begin position="101"/>
        <end position="263"/>
    </location>
</feature>
<dbReference type="PANTHER" id="PTHR34203">
    <property type="entry name" value="METHYLTRANSFERASE, FKBM FAMILY PROTEIN"/>
    <property type="match status" value="1"/>
</dbReference>
<dbReference type="Pfam" id="PF05050">
    <property type="entry name" value="Methyltransf_21"/>
    <property type="match status" value="1"/>
</dbReference>
<sequence length="309" mass="34314">MAPSFPNALQSIATRVVRPYAFHELYGWGVLYKLLIGHAERDHFWADAPRVVHKDKRTGYSTELDLSWWADRLTYFLGRWYDLPAQMVLDSLLKPGDQVLDIGANRGSFALYASKRIGETGRVLCFEPNPACVAMLKKAVEQSAISNIEVFNLGLSDSSGVLSLTIPKINSGEATFGASQYSKDETYSVDVDVVRGDSIVSPVVSHFIKIDVEGFEPRVLRGLAATIARNRPLILTEMVSSHLARCGSSIGELVQLMTSQNYQGFEIGLSKDHHDWTLTRLTNQVDCDVLWIPDGRMAGELQGRINRPA</sequence>
<dbReference type="Proteomes" id="UP000189935">
    <property type="component" value="Chromosome I"/>
</dbReference>
<evidence type="ECO:0000313" key="3">
    <source>
        <dbReference type="Proteomes" id="UP000189935"/>
    </source>
</evidence>
<evidence type="ECO:0000313" key="2">
    <source>
        <dbReference type="EMBL" id="SHJ85148.1"/>
    </source>
</evidence>
<dbReference type="InterPro" id="IPR029063">
    <property type="entry name" value="SAM-dependent_MTases_sf"/>
</dbReference>
<dbReference type="PANTHER" id="PTHR34203:SF15">
    <property type="entry name" value="SLL1173 PROTEIN"/>
    <property type="match status" value="1"/>
</dbReference>
<dbReference type="SUPFAM" id="SSF53335">
    <property type="entry name" value="S-adenosyl-L-methionine-dependent methyltransferases"/>
    <property type="match status" value="1"/>
</dbReference>
<dbReference type="NCBIfam" id="TIGR01444">
    <property type="entry name" value="fkbM_fam"/>
    <property type="match status" value="1"/>
</dbReference>
<dbReference type="InterPro" id="IPR006342">
    <property type="entry name" value="FkbM_mtfrase"/>
</dbReference>
<dbReference type="Gene3D" id="3.40.50.150">
    <property type="entry name" value="Vaccinia Virus protein VP39"/>
    <property type="match status" value="1"/>
</dbReference>
<proteinExistence type="predicted"/>
<dbReference type="AlphaFoldDB" id="A0A1M6MNT3"/>
<reference evidence="2 3" key="1">
    <citation type="submission" date="2016-11" db="EMBL/GenBank/DDBJ databases">
        <authorList>
            <person name="Jaros S."/>
            <person name="Januszkiewicz K."/>
            <person name="Wedrychowicz H."/>
        </authorList>
    </citation>
    <scope>NUCLEOTIDE SEQUENCE [LARGE SCALE GENOMIC DNA]</scope>
    <source>
        <strain evidence="2 3">GAS499</strain>
    </source>
</reference>
<dbReference type="InterPro" id="IPR052514">
    <property type="entry name" value="SAM-dependent_MTase"/>
</dbReference>
<keyword evidence="2" id="KW-0489">Methyltransferase</keyword>